<evidence type="ECO:0000256" key="1">
    <source>
        <dbReference type="ARBA" id="ARBA00022801"/>
    </source>
</evidence>
<dbReference type="CDD" id="cd18793">
    <property type="entry name" value="SF2_C_SNF"/>
    <property type="match status" value="1"/>
</dbReference>
<dbReference type="InterPro" id="IPR027417">
    <property type="entry name" value="P-loop_NTPase"/>
</dbReference>
<dbReference type="SMART" id="SM00490">
    <property type="entry name" value="HELICc"/>
    <property type="match status" value="1"/>
</dbReference>
<evidence type="ECO:0000259" key="3">
    <source>
        <dbReference type="PROSITE" id="PS51194"/>
    </source>
</evidence>
<keyword evidence="1" id="KW-0378">Hydrolase</keyword>
<dbReference type="InterPro" id="IPR000330">
    <property type="entry name" value="SNF2_N"/>
</dbReference>
<dbReference type="InterPro" id="IPR014001">
    <property type="entry name" value="Helicase_ATP-bd"/>
</dbReference>
<dbReference type="Pfam" id="PF00271">
    <property type="entry name" value="Helicase_C"/>
    <property type="match status" value="1"/>
</dbReference>
<proteinExistence type="predicted"/>
<dbReference type="SUPFAM" id="SSF52540">
    <property type="entry name" value="P-loop containing nucleoside triphosphate hydrolases"/>
    <property type="match status" value="2"/>
</dbReference>
<feature type="domain" description="Helicase C-terminal" evidence="3">
    <location>
        <begin position="769"/>
        <end position="921"/>
    </location>
</feature>
<protein>
    <submittedName>
        <fullName evidence="4">Uncharacterized protein</fullName>
    </submittedName>
</protein>
<evidence type="ECO:0000313" key="4">
    <source>
        <dbReference type="EMBL" id="CAH0995407.1"/>
    </source>
</evidence>
<dbReference type="Proteomes" id="UP000837932">
    <property type="component" value="Unassembled WGS sequence"/>
</dbReference>
<evidence type="ECO:0000259" key="2">
    <source>
        <dbReference type="PROSITE" id="PS51192"/>
    </source>
</evidence>
<dbReference type="CDD" id="cd18012">
    <property type="entry name" value="DEXQc_arch_SWI2_SNF2"/>
    <property type="match status" value="1"/>
</dbReference>
<dbReference type="Gene3D" id="3.40.50.10810">
    <property type="entry name" value="Tandem AAA-ATPase domain"/>
    <property type="match status" value="1"/>
</dbReference>
<dbReference type="InterPro" id="IPR001650">
    <property type="entry name" value="Helicase_C-like"/>
</dbReference>
<dbReference type="InterPro" id="IPR049730">
    <property type="entry name" value="SNF2/RAD54-like_C"/>
</dbReference>
<comment type="caution">
    <text evidence="4">The sequence shown here is derived from an EMBL/GenBank/DDBJ whole genome shotgun (WGS) entry which is preliminary data.</text>
</comment>
<dbReference type="Pfam" id="PF00176">
    <property type="entry name" value="SNF2-rel_dom"/>
    <property type="match status" value="1"/>
</dbReference>
<feature type="domain" description="Helicase ATP-binding" evidence="2">
    <location>
        <begin position="488"/>
        <end position="644"/>
    </location>
</feature>
<accession>A0ABN8EWU3</accession>
<dbReference type="SMART" id="SM00487">
    <property type="entry name" value="DEXDc"/>
    <property type="match status" value="1"/>
</dbReference>
<evidence type="ECO:0000313" key="5">
    <source>
        <dbReference type="Proteomes" id="UP000837932"/>
    </source>
</evidence>
<reference evidence="4" key="1">
    <citation type="submission" date="2021-12" db="EMBL/GenBank/DDBJ databases">
        <authorList>
            <person name="Rodrigo-Torres L."/>
            <person name="Arahal R. D."/>
            <person name="Lucena T."/>
        </authorList>
    </citation>
    <scope>NUCLEOTIDE SEQUENCE</scope>
    <source>
        <strain evidence="4">CECT 8858</strain>
    </source>
</reference>
<keyword evidence="5" id="KW-1185">Reference proteome</keyword>
<dbReference type="PROSITE" id="PS51194">
    <property type="entry name" value="HELICASE_CTER"/>
    <property type="match status" value="1"/>
</dbReference>
<dbReference type="PROSITE" id="PS51192">
    <property type="entry name" value="HELICASE_ATP_BIND_1"/>
    <property type="match status" value="1"/>
</dbReference>
<gene>
    <name evidence="4" type="ORF">EMA8858_01528</name>
</gene>
<name>A0ABN8EWU3_9BACT</name>
<dbReference type="Gene3D" id="3.40.50.300">
    <property type="entry name" value="P-loop containing nucleotide triphosphate hydrolases"/>
    <property type="match status" value="1"/>
</dbReference>
<sequence length="930" mass="107790">MSNSFNESFNSFRRQTWQTKNVKPIDILLMIGTDDSGAFLEIVDKTLTPVIVNYQAYSGEIRNILRQIENIRERESFTIEWGKEQGCLYISEHEHLLHILKNTDLLVNELGEKLSFATGESHLFFDIKPLRKQEKKLSIRPILIENHQIIDNLNPISEAFLIANNIIYEIAPLGHNFNRLNAFSSEIDVTDLEKFLSLLYSYLDNFQLQYNNYKVEELRETRGTEPALVFEKIDTDNALHLRVTQILHGFDVEFLEQFDLHRCVEISELEQIIRVVYIEQKPIEELCEVILKLLKKHVSKENKKKTNEIYQEENLFVVPQNIANGFIYNELSTLLLSWKLFGAEKLKSYKINTSQPRLDVSLSSGIDFLEGNALLDFDGEKISLWEALMQYRQKRYVELSDGSHALLNEAYVQKLQRLFKKKKDKIEISFFDLPLIEELIDERNASAVFKKSKTIFEGFNALKNNTKKIPKVNAKLRPYQEYGYQWLSYLQEQKLGGCLADDMGLGKTIQTITLLSEVYPKQKKPSLIVMPKSLLFNWKNEVQKFNPAITTYTYYAENRNIEEAVHSNLIFTTYAMLRNDIEIFKDINFFYVILDESQNIKNMQSQTSKAAVLLQSEHKLALSGTPIENNLGELYSLFRFLNPAMFGSAQNFNDNYLIPIQKNRDTDAILELRKKIYPFILRRLKSEVLTELPDKIEQTLYVEMSEPQAKLYEQRRLFYQDAIRQQISNSSIEKSQFFIFQAFNELRQIASLPETKSDGKITSPKLELLTEQMTDAIANGHKVLVFVNYLAAIELIEGVLENEEIDFVSMTGSTRDRQKLVDRFQNDTNCKAFIMTLKTGGTGLNLTAADMVFIFDPWWNVAAESQAIDRTHRIGQTRKVTSYKLIAQNTIEEKILLLQDKKRQLFDDVISADAASVKSLSEDDINYLLK</sequence>
<dbReference type="PANTHER" id="PTHR10799">
    <property type="entry name" value="SNF2/RAD54 HELICASE FAMILY"/>
    <property type="match status" value="1"/>
</dbReference>
<dbReference type="EMBL" id="CAKLPY010000001">
    <property type="protein sequence ID" value="CAH0995407.1"/>
    <property type="molecule type" value="Genomic_DNA"/>
</dbReference>
<dbReference type="RefSeq" id="WP_238805961.1">
    <property type="nucleotide sequence ID" value="NZ_CAKLPY010000001.1"/>
</dbReference>
<dbReference type="InterPro" id="IPR038718">
    <property type="entry name" value="SNF2-like_sf"/>
</dbReference>
<organism evidence="4 5">
    <name type="scientific">Emticicia aquatica</name>
    <dbReference type="NCBI Taxonomy" id="1681835"/>
    <lineage>
        <taxon>Bacteria</taxon>
        <taxon>Pseudomonadati</taxon>
        <taxon>Bacteroidota</taxon>
        <taxon>Cytophagia</taxon>
        <taxon>Cytophagales</taxon>
        <taxon>Leadbetterellaceae</taxon>
        <taxon>Emticicia</taxon>
    </lineage>
</organism>